<organism evidence="2 3">
    <name type="scientific">Brassicogethes aeneus</name>
    <name type="common">Rape pollen beetle</name>
    <name type="synonym">Meligethes aeneus</name>
    <dbReference type="NCBI Taxonomy" id="1431903"/>
    <lineage>
        <taxon>Eukaryota</taxon>
        <taxon>Metazoa</taxon>
        <taxon>Ecdysozoa</taxon>
        <taxon>Arthropoda</taxon>
        <taxon>Hexapoda</taxon>
        <taxon>Insecta</taxon>
        <taxon>Pterygota</taxon>
        <taxon>Neoptera</taxon>
        <taxon>Endopterygota</taxon>
        <taxon>Coleoptera</taxon>
        <taxon>Polyphaga</taxon>
        <taxon>Cucujiformia</taxon>
        <taxon>Nitidulidae</taxon>
        <taxon>Meligethinae</taxon>
        <taxon>Brassicogethes</taxon>
    </lineage>
</organism>
<reference evidence="2" key="1">
    <citation type="submission" date="2021-12" db="EMBL/GenBank/DDBJ databases">
        <authorList>
            <person name="King R."/>
        </authorList>
    </citation>
    <scope>NUCLEOTIDE SEQUENCE</scope>
</reference>
<keyword evidence="3" id="KW-1185">Reference proteome</keyword>
<gene>
    <name evidence="2" type="ORF">MELIAE_LOCUS2885</name>
</gene>
<proteinExistence type="predicted"/>
<sequence>MRLNLKINSDKDLDRETKETLIKQNDVTAVTVLISNCNSELRTLLMLSKPKNIEEATSLVINHSLYEQQINIRYQQQKPIQKPISVNRNSNNPNFYKPVQQNPNFYFPVNSNNNFPQRNNFNNTNYQRQQQFPSQPIKIEPRPIQQKFFSNAEVFGKPTNVFSAKNSHKPQNKPEPMSTISRIPSLKNNPPQRLNYFQNKIILFKIHIPIVSSQFKLFRLYPIPIKNKTIIPEQPYLLLNTRDFWTTSQQCPEIENWYFCRQNDLHKHQPCLADLIRNGKILCQSTNIHYSETSVTQINSKDVLIIPARNTKIESSCDIEGIYETSKPSILSMKKCKISINGKFFQAEDTNHEEFIFELPKIELPHIEINSTNKSFYLKQITSEDIDHINRIANNLQIPDLSSSSSTSHPWINTFLFIMAVLRHLVLH</sequence>
<feature type="region of interest" description="Disordered" evidence="1">
    <location>
        <begin position="162"/>
        <end position="185"/>
    </location>
</feature>
<evidence type="ECO:0000256" key="1">
    <source>
        <dbReference type="SAM" id="MobiDB-lite"/>
    </source>
</evidence>
<name>A0A9P0AWA6_BRAAE</name>
<dbReference type="Proteomes" id="UP001154078">
    <property type="component" value="Chromosome 11"/>
</dbReference>
<evidence type="ECO:0000313" key="2">
    <source>
        <dbReference type="EMBL" id="CAH0549876.1"/>
    </source>
</evidence>
<dbReference type="AlphaFoldDB" id="A0A9P0AWA6"/>
<accession>A0A9P0AWA6</accession>
<evidence type="ECO:0000313" key="3">
    <source>
        <dbReference type="Proteomes" id="UP001154078"/>
    </source>
</evidence>
<dbReference type="OrthoDB" id="6782731at2759"/>
<dbReference type="EMBL" id="OV121142">
    <property type="protein sequence ID" value="CAH0549876.1"/>
    <property type="molecule type" value="Genomic_DNA"/>
</dbReference>
<protein>
    <submittedName>
        <fullName evidence="2">Uncharacterized protein</fullName>
    </submittedName>
</protein>